<evidence type="ECO:0008006" key="6">
    <source>
        <dbReference type="Google" id="ProtNLM"/>
    </source>
</evidence>
<dbReference type="InterPro" id="IPR016123">
    <property type="entry name" value="Mog1/PsbP_a/b/a-sand"/>
</dbReference>
<dbReference type="GO" id="GO:0006606">
    <property type="term" value="P:protein import into nucleus"/>
    <property type="evidence" value="ECO:0007669"/>
    <property type="project" value="TreeGrafter"/>
</dbReference>
<comment type="similarity">
    <text evidence="1">Belongs to the MOG1 family.</text>
</comment>
<proteinExistence type="inferred from homology"/>
<dbReference type="Pfam" id="PF04603">
    <property type="entry name" value="Mog1"/>
    <property type="match status" value="1"/>
</dbReference>
<reference evidence="4" key="1">
    <citation type="submission" date="2023-11" db="EMBL/GenBank/DDBJ databases">
        <authorList>
            <person name="De Vega J J."/>
            <person name="De Vega J J."/>
        </authorList>
    </citation>
    <scope>NUCLEOTIDE SEQUENCE</scope>
</reference>
<name>A0AAD2GUS3_9AGAR</name>
<evidence type="ECO:0000256" key="3">
    <source>
        <dbReference type="ARBA" id="ARBA00022927"/>
    </source>
</evidence>
<dbReference type="GO" id="GO:0031267">
    <property type="term" value="F:small GTPase binding"/>
    <property type="evidence" value="ECO:0007669"/>
    <property type="project" value="TreeGrafter"/>
</dbReference>
<accession>A0AAD2GUS3</accession>
<feature type="non-terminal residue" evidence="4">
    <location>
        <position position="1"/>
    </location>
</feature>
<dbReference type="GO" id="GO:0005085">
    <property type="term" value="F:guanyl-nucleotide exchange factor activity"/>
    <property type="evidence" value="ECO:0007669"/>
    <property type="project" value="TreeGrafter"/>
</dbReference>
<evidence type="ECO:0000313" key="4">
    <source>
        <dbReference type="EMBL" id="CAK5264283.1"/>
    </source>
</evidence>
<evidence type="ECO:0000313" key="5">
    <source>
        <dbReference type="Proteomes" id="UP001295794"/>
    </source>
</evidence>
<organism evidence="4 5">
    <name type="scientific">Mycena citricolor</name>
    <dbReference type="NCBI Taxonomy" id="2018698"/>
    <lineage>
        <taxon>Eukaryota</taxon>
        <taxon>Fungi</taxon>
        <taxon>Dikarya</taxon>
        <taxon>Basidiomycota</taxon>
        <taxon>Agaricomycotina</taxon>
        <taxon>Agaricomycetes</taxon>
        <taxon>Agaricomycetidae</taxon>
        <taxon>Agaricales</taxon>
        <taxon>Marasmiineae</taxon>
        <taxon>Mycenaceae</taxon>
        <taxon>Mycena</taxon>
    </lineage>
</organism>
<dbReference type="AlphaFoldDB" id="A0AAD2GUS3"/>
<dbReference type="GO" id="GO:0005634">
    <property type="term" value="C:nucleus"/>
    <property type="evidence" value="ECO:0007669"/>
    <property type="project" value="TreeGrafter"/>
</dbReference>
<comment type="caution">
    <text evidence="4">The sequence shown here is derived from an EMBL/GenBank/DDBJ whole genome shotgun (WGS) entry which is preliminary data.</text>
</comment>
<dbReference type="Proteomes" id="UP001295794">
    <property type="component" value="Unassembled WGS sequence"/>
</dbReference>
<protein>
    <recommendedName>
        <fullName evidence="6">Ran guanine nucleotide release factor</fullName>
    </recommendedName>
</protein>
<dbReference type="PANTHER" id="PTHR15837">
    <property type="entry name" value="RAN GUANINE NUCLEOTIDE RELEASE FACTOR"/>
    <property type="match status" value="1"/>
</dbReference>
<keyword evidence="3" id="KW-0653">Protein transport</keyword>
<gene>
    <name evidence="4" type="ORF">MYCIT1_LOCUS4308</name>
</gene>
<evidence type="ECO:0000256" key="2">
    <source>
        <dbReference type="ARBA" id="ARBA00022448"/>
    </source>
</evidence>
<sequence length="228" mass="25222">AGTGIAERDVAFISDDGWRVERRLSIMGRNASRLQYHMSSSTRQLFGGAIVTEAPSGLVDASYSISSACVFPLCFLSDLRQIPDNQEVFLYPASAVSIIVEILERVESSEDDAAIRFHFDSLAHDNSASSTTVNSVSCIPNGHGDQTPHAIILTGSQSVAKFNKQEQDHVRILMALFRVEHKHVDLVVTFNVPSEPSESNGDTMWNEMQRDFDAFVRALRIIDFGLFV</sequence>
<keyword evidence="5" id="KW-1185">Reference proteome</keyword>
<dbReference type="SUPFAM" id="SSF55724">
    <property type="entry name" value="Mog1p/PsbP-like"/>
    <property type="match status" value="1"/>
</dbReference>
<keyword evidence="2" id="KW-0813">Transport</keyword>
<evidence type="ECO:0000256" key="1">
    <source>
        <dbReference type="ARBA" id="ARBA00010307"/>
    </source>
</evidence>
<dbReference type="PANTHER" id="PTHR15837:SF0">
    <property type="entry name" value="RAN GUANINE NUCLEOTIDE RELEASE FACTOR"/>
    <property type="match status" value="1"/>
</dbReference>
<dbReference type="Gene3D" id="3.40.1000.10">
    <property type="entry name" value="Mog1/PsbP, alpha/beta/alpha sandwich"/>
    <property type="match status" value="1"/>
</dbReference>
<dbReference type="InterPro" id="IPR007681">
    <property type="entry name" value="Mog1"/>
</dbReference>
<dbReference type="EMBL" id="CAVNYO010000051">
    <property type="protein sequence ID" value="CAK5264283.1"/>
    <property type="molecule type" value="Genomic_DNA"/>
</dbReference>